<dbReference type="Gene3D" id="2.40.37.10">
    <property type="entry name" value="Lyase, Ornithine Decarboxylase, Chain A, domain 1"/>
    <property type="match status" value="1"/>
</dbReference>
<dbReference type="RefSeq" id="WP_099150808.1">
    <property type="nucleotide sequence ID" value="NZ_PDUD01000020.1"/>
</dbReference>
<sequence>MQKTSDITLSPGTSATYLPPLKALTAPWINRLLEDPERIRRQMDEHGSPLNIHCLEPFARNYREYAEVFEDHQLRHLVLFARKANKCQAFVEAASRLGFGVDTASFRELQQCLQLGCDPQRLVYTAAIKDRRSVYLAVQHGVSIILDNVDECMLVKQVAEDLGKPAVVGLRISGFHVDGKKLYSRFGFDIDKVESVIRRVFPTEKSRQLMDYRGLHFHLDGYSSNQRGVAMHAAMDLAFKLQNYQLNTQFIDIGGGLLMNYLEKQSQLEAFEKSLKLALREERLPLTFNNDGLGYEMIDGELHGKLKVYPYFNHNPRSVFLNDILNVTNSAGVSVSARARAMDLEVRMEPGRSLLDQTGVTVARVAHRKVDSRGDLLVGLEMNMTQMYSSSADFLLDPIVINQNKKPGQKGIGAYFTGAYCLERDVLLKRKIQLDQIPSVGDLVVFLNTAGYMMHFFESEAHLFELASNLVFDVKRESFTLDGDASLA</sequence>
<evidence type="ECO:0000256" key="2">
    <source>
        <dbReference type="ARBA" id="ARBA00022898"/>
    </source>
</evidence>
<comment type="caution">
    <text evidence="5">The sequence shown here is derived from an EMBL/GenBank/DDBJ whole genome shotgun (WGS) entry which is preliminary data.</text>
</comment>
<dbReference type="InterPro" id="IPR029066">
    <property type="entry name" value="PLP-binding_barrel"/>
</dbReference>
<dbReference type="PROSITE" id="PS00878">
    <property type="entry name" value="ODR_DC_2_1"/>
    <property type="match status" value="1"/>
</dbReference>
<accession>A0A2D0NB55</accession>
<reference evidence="5 6" key="1">
    <citation type="submission" date="2017-10" db="EMBL/GenBank/DDBJ databases">
        <title>The draft genome sequence of Lewinella nigricans NBRC 102662.</title>
        <authorList>
            <person name="Wang K."/>
        </authorList>
    </citation>
    <scope>NUCLEOTIDE SEQUENCE [LARGE SCALE GENOMIC DNA]</scope>
    <source>
        <strain evidence="5 6">NBRC 102662</strain>
    </source>
</reference>
<evidence type="ECO:0000256" key="1">
    <source>
        <dbReference type="ARBA" id="ARBA00001933"/>
    </source>
</evidence>
<keyword evidence="6" id="KW-1185">Reference proteome</keyword>
<comment type="cofactor">
    <cofactor evidence="1 3">
        <name>pyridoxal 5'-phosphate</name>
        <dbReference type="ChEBI" id="CHEBI:597326"/>
    </cofactor>
</comment>
<protein>
    <submittedName>
        <fullName evidence="5">Diaminopimelate decarboxylase</fullName>
    </submittedName>
</protein>
<evidence type="ECO:0000313" key="5">
    <source>
        <dbReference type="EMBL" id="PHN05717.1"/>
    </source>
</evidence>
<dbReference type="SUPFAM" id="SSF50621">
    <property type="entry name" value="Alanine racemase C-terminal domain-like"/>
    <property type="match status" value="1"/>
</dbReference>
<dbReference type="AlphaFoldDB" id="A0A2D0NB55"/>
<feature type="domain" description="Orn/DAP/Arg decarboxylase 2 N-terminal" evidence="4">
    <location>
        <begin position="59"/>
        <end position="278"/>
    </location>
</feature>
<dbReference type="Proteomes" id="UP000223913">
    <property type="component" value="Unassembled WGS sequence"/>
</dbReference>
<dbReference type="GO" id="GO:0008836">
    <property type="term" value="F:diaminopimelate decarboxylase activity"/>
    <property type="evidence" value="ECO:0007669"/>
    <property type="project" value="TreeGrafter"/>
</dbReference>
<organism evidence="5 6">
    <name type="scientific">Flavilitoribacter nigricans (strain ATCC 23147 / DSM 23189 / NBRC 102662 / NCIMB 1420 / SS-2)</name>
    <name type="common">Lewinella nigricans</name>
    <dbReference type="NCBI Taxonomy" id="1122177"/>
    <lineage>
        <taxon>Bacteria</taxon>
        <taxon>Pseudomonadati</taxon>
        <taxon>Bacteroidota</taxon>
        <taxon>Saprospiria</taxon>
        <taxon>Saprospirales</taxon>
        <taxon>Lewinellaceae</taxon>
        <taxon>Flavilitoribacter</taxon>
    </lineage>
</organism>
<feature type="active site" description="Proton donor" evidence="3">
    <location>
        <position position="421"/>
    </location>
</feature>
<dbReference type="PRINTS" id="PR01179">
    <property type="entry name" value="ODADCRBXLASE"/>
</dbReference>
<name>A0A2D0NB55_FLAN2</name>
<dbReference type="OrthoDB" id="9802241at2"/>
<dbReference type="InterPro" id="IPR022644">
    <property type="entry name" value="De-COase2_N"/>
</dbReference>
<dbReference type="EMBL" id="PDUD01000020">
    <property type="protein sequence ID" value="PHN05717.1"/>
    <property type="molecule type" value="Genomic_DNA"/>
</dbReference>
<dbReference type="Pfam" id="PF02784">
    <property type="entry name" value="Orn_Arg_deC_N"/>
    <property type="match status" value="1"/>
</dbReference>
<dbReference type="InterPro" id="IPR009006">
    <property type="entry name" value="Ala_racemase/Decarboxylase_C"/>
</dbReference>
<dbReference type="PANTHER" id="PTHR43727:SF2">
    <property type="entry name" value="GROUP IV DECARBOXYLASE"/>
    <property type="match status" value="1"/>
</dbReference>
<evidence type="ECO:0000313" key="6">
    <source>
        <dbReference type="Proteomes" id="UP000223913"/>
    </source>
</evidence>
<dbReference type="GO" id="GO:0009089">
    <property type="term" value="P:lysine biosynthetic process via diaminopimelate"/>
    <property type="evidence" value="ECO:0007669"/>
    <property type="project" value="TreeGrafter"/>
</dbReference>
<feature type="modified residue" description="N6-(pyridoxal phosphate)lysine" evidence="3">
    <location>
        <position position="83"/>
    </location>
</feature>
<proteinExistence type="predicted"/>
<evidence type="ECO:0000259" key="4">
    <source>
        <dbReference type="Pfam" id="PF02784"/>
    </source>
</evidence>
<dbReference type="PANTHER" id="PTHR43727">
    <property type="entry name" value="DIAMINOPIMELATE DECARBOXYLASE"/>
    <property type="match status" value="1"/>
</dbReference>
<dbReference type="SUPFAM" id="SSF51419">
    <property type="entry name" value="PLP-binding barrel"/>
    <property type="match status" value="1"/>
</dbReference>
<dbReference type="InterPro" id="IPR000183">
    <property type="entry name" value="Orn/DAP/Arg_de-COase"/>
</dbReference>
<evidence type="ECO:0000256" key="3">
    <source>
        <dbReference type="PIRSR" id="PIRSR600183-50"/>
    </source>
</evidence>
<dbReference type="Gene3D" id="3.20.20.10">
    <property type="entry name" value="Alanine racemase"/>
    <property type="match status" value="1"/>
</dbReference>
<gene>
    <name evidence="5" type="ORF">CRP01_14670</name>
</gene>
<keyword evidence="2 3" id="KW-0663">Pyridoxal phosphate</keyword>
<dbReference type="InterPro" id="IPR022653">
    <property type="entry name" value="De-COase2_pyr-phos_BS"/>
</dbReference>